<protein>
    <submittedName>
        <fullName evidence="2">Uncharacterized protein</fullName>
    </submittedName>
</protein>
<gene>
    <name evidence="2" type="ORF">C2857_000034</name>
</gene>
<accession>A0A7S9KR59</accession>
<proteinExistence type="predicted"/>
<evidence type="ECO:0000256" key="1">
    <source>
        <dbReference type="SAM" id="MobiDB-lite"/>
    </source>
</evidence>
<keyword evidence="3" id="KW-1185">Reference proteome</keyword>
<dbReference type="OrthoDB" id="4667671at2759"/>
<dbReference type="EMBL" id="CP031387">
    <property type="protein sequence ID" value="QPG98775.1"/>
    <property type="molecule type" value="Genomic_DNA"/>
</dbReference>
<evidence type="ECO:0000313" key="2">
    <source>
        <dbReference type="EMBL" id="QPG98775.1"/>
    </source>
</evidence>
<dbReference type="AlphaFoldDB" id="A0A7S9KR59"/>
<evidence type="ECO:0000313" key="3">
    <source>
        <dbReference type="Proteomes" id="UP000594364"/>
    </source>
</evidence>
<dbReference type="Proteomes" id="UP000594364">
    <property type="component" value="Chromosome 3"/>
</dbReference>
<name>A0A7S9KR59_EPIFF</name>
<sequence length="117" mass="13266">MATRQERKEAQRKHLEQLQKEHPKVDWKDMAAGMQRNIDFEFDVKDTLGDDIWQKMDDAVQSVSSKTSSSDAQASLAEARGYLKGYKELEDRFDALFTGVGRDTVVLADDISAQARV</sequence>
<reference evidence="2 3" key="1">
    <citation type="journal article" date="2018" name="PLoS Genet.">
        <title>Repeat elements organise 3D genome structure and mediate transcription in the filamentous fungus Epichloe festucae.</title>
        <authorList>
            <person name="Winter D.J."/>
            <person name="Ganley A.R.D."/>
            <person name="Young C.A."/>
            <person name="Liachko I."/>
            <person name="Schardl C.L."/>
            <person name="Dupont P.Y."/>
            <person name="Berry D."/>
            <person name="Ram A."/>
            <person name="Scott B."/>
            <person name="Cox M.P."/>
        </authorList>
    </citation>
    <scope>NUCLEOTIDE SEQUENCE [LARGE SCALE GENOMIC DNA]</scope>
    <source>
        <strain evidence="2 3">Fl1</strain>
    </source>
</reference>
<feature type="region of interest" description="Disordered" evidence="1">
    <location>
        <begin position="1"/>
        <end position="23"/>
    </location>
</feature>
<organism evidence="2 3">
    <name type="scientific">Epichloe festucae (strain Fl1)</name>
    <dbReference type="NCBI Taxonomy" id="877507"/>
    <lineage>
        <taxon>Eukaryota</taxon>
        <taxon>Fungi</taxon>
        <taxon>Dikarya</taxon>
        <taxon>Ascomycota</taxon>
        <taxon>Pezizomycotina</taxon>
        <taxon>Sordariomycetes</taxon>
        <taxon>Hypocreomycetidae</taxon>
        <taxon>Hypocreales</taxon>
        <taxon>Clavicipitaceae</taxon>
        <taxon>Epichloe</taxon>
    </lineage>
</organism>